<accession>A0A0D6QUL2</accession>
<keyword evidence="2" id="KW-0645">Protease</keyword>
<dbReference type="EMBL" id="GCKF01045969">
    <property type="protein sequence ID" value="JAG93678.1"/>
    <property type="molecule type" value="Transcribed_RNA"/>
</dbReference>
<dbReference type="GO" id="GO:0006508">
    <property type="term" value="P:proteolysis"/>
    <property type="evidence" value="ECO:0007669"/>
    <property type="project" value="UniProtKB-KW"/>
</dbReference>
<dbReference type="SUPFAM" id="SSF54001">
    <property type="entry name" value="Cysteine proteinases"/>
    <property type="match status" value="1"/>
</dbReference>
<evidence type="ECO:0000256" key="4">
    <source>
        <dbReference type="ARBA" id="ARBA00022801"/>
    </source>
</evidence>
<organism evidence="8">
    <name type="scientific">Araucaria cunninghamii</name>
    <name type="common">Hoop pine</name>
    <name type="synonym">Moreton Bay pine</name>
    <dbReference type="NCBI Taxonomy" id="56994"/>
    <lineage>
        <taxon>Eukaryota</taxon>
        <taxon>Viridiplantae</taxon>
        <taxon>Streptophyta</taxon>
        <taxon>Embryophyta</taxon>
        <taxon>Tracheophyta</taxon>
        <taxon>Spermatophyta</taxon>
        <taxon>Pinopsida</taxon>
        <taxon>Pinidae</taxon>
        <taxon>Conifers II</taxon>
        <taxon>Araucariales</taxon>
        <taxon>Araucariaceae</taxon>
        <taxon>Araucaria</taxon>
    </lineage>
</organism>
<reference evidence="8" key="1">
    <citation type="submission" date="2015-03" db="EMBL/GenBank/DDBJ databases">
        <title>A transcriptome of Araucaria cunninghamii, an australian fine timber species.</title>
        <authorList>
            <person name="Jing Yi C.J.Y."/>
            <person name="Yin San L.Y.S."/>
            <person name="Abdul Karim S.S."/>
            <person name="Wan Azmi N.N."/>
            <person name="Hercus R.R."/>
            <person name="Croft L.L."/>
        </authorList>
    </citation>
    <scope>NUCLEOTIDE SEQUENCE</scope>
    <source>
        <strain evidence="8">MI0301</strain>
        <tissue evidence="8">Leaf</tissue>
    </source>
</reference>
<dbReference type="InterPro" id="IPR038765">
    <property type="entry name" value="Papain-like_cys_pep_sf"/>
</dbReference>
<feature type="region of interest" description="Disordered" evidence="6">
    <location>
        <begin position="297"/>
        <end position="338"/>
    </location>
</feature>
<dbReference type="PROSITE" id="PS50600">
    <property type="entry name" value="ULP_PROTEASE"/>
    <property type="match status" value="1"/>
</dbReference>
<sequence length="566" mass="66409">MGALTDYRRQMNSLSKSPSSDRRSRRVSQRFDCDSSTTKKRARVSSPNPCRYYQKEKKQQEVQEHQGLAFHSSPRNISNSEKSVGYKLNLIPPPSPLKRDVQGPQRPSPPLRRSPSRMDESTPRVLTRQRVLEKQEDESMLMFELEDEWSKPNRCYDLITDFKALEDFKRRVDSLREKLAFTESDRDIDGHIRRGHEQGVDARAENSRCHRQDVDFRARCEDPSSSTAVDIVDVDGVNEGEKNQEKVMAAGKEPPLYKRLLEKTKMERDFKLKALDLEIELATTKLQALQLTKKKDPFLKTGRELEPEPEPEPDPEKEKQKQREQAKQDAFEPLSDDDEADVANAFKGRNKRKVLVMHENSNIEITREILQCLKPNEWLNDEVINLYLELLKEREKREPNKYLKCHFFNTFFYKKLFNPSTRQDDYRAVRRWTTKKKLGYSLTDCDKIFVPIHKEIHWCLAIIDMRARKFQYLDSLRGSDPNVLEVLARYIVQEAKDKTGQDLDVSTWEKECVEDLPAQRNGWDCGVFMIKYADFHSRGLPLEFSQAHMPYFRKRTAKEILELRAE</sequence>
<feature type="compositionally biased region" description="Basic and acidic residues" evidence="6">
    <location>
        <begin position="314"/>
        <end position="330"/>
    </location>
</feature>
<name>A0A0D6QUL2_ARACU</name>
<evidence type="ECO:0000256" key="2">
    <source>
        <dbReference type="ARBA" id="ARBA00022670"/>
    </source>
</evidence>
<evidence type="ECO:0000256" key="3">
    <source>
        <dbReference type="ARBA" id="ARBA00022786"/>
    </source>
</evidence>
<evidence type="ECO:0000256" key="5">
    <source>
        <dbReference type="ARBA" id="ARBA00022807"/>
    </source>
</evidence>
<dbReference type="GO" id="GO:0016929">
    <property type="term" value="F:deSUMOylase activity"/>
    <property type="evidence" value="ECO:0007669"/>
    <property type="project" value="TreeGrafter"/>
</dbReference>
<feature type="region of interest" description="Disordered" evidence="6">
    <location>
        <begin position="1"/>
        <end position="129"/>
    </location>
</feature>
<proteinExistence type="inferred from homology"/>
<feature type="domain" description="Ubiquitin-like protease family profile" evidence="7">
    <location>
        <begin position="363"/>
        <end position="536"/>
    </location>
</feature>
<dbReference type="FunFam" id="3.40.395.10:FF:000005">
    <property type="entry name" value="Ubiquitin-like-specific protease ESD4"/>
    <property type="match status" value="1"/>
</dbReference>
<evidence type="ECO:0000256" key="1">
    <source>
        <dbReference type="ARBA" id="ARBA00005234"/>
    </source>
</evidence>
<dbReference type="AlphaFoldDB" id="A0A0D6QUL2"/>
<comment type="similarity">
    <text evidence="1">Belongs to the peptidase C48 family.</text>
</comment>
<feature type="compositionally biased region" description="Polar residues" evidence="6">
    <location>
        <begin position="73"/>
        <end position="82"/>
    </location>
</feature>
<dbReference type="InterPro" id="IPR003653">
    <property type="entry name" value="Peptidase_C48_C"/>
</dbReference>
<dbReference type="MEROPS" id="C48.A02"/>
<evidence type="ECO:0000259" key="7">
    <source>
        <dbReference type="PROSITE" id="PS50600"/>
    </source>
</evidence>
<evidence type="ECO:0000313" key="8">
    <source>
        <dbReference type="EMBL" id="JAG93678.1"/>
    </source>
</evidence>
<protein>
    <recommendedName>
        <fullName evidence="7">Ubiquitin-like protease family profile domain-containing protein</fullName>
    </recommendedName>
</protein>
<dbReference type="GO" id="GO:0016926">
    <property type="term" value="P:protein desumoylation"/>
    <property type="evidence" value="ECO:0007669"/>
    <property type="project" value="TreeGrafter"/>
</dbReference>
<feature type="compositionally biased region" description="Basic and acidic residues" evidence="6">
    <location>
        <begin position="297"/>
        <end position="306"/>
    </location>
</feature>
<evidence type="ECO:0000256" key="6">
    <source>
        <dbReference type="SAM" id="MobiDB-lite"/>
    </source>
</evidence>
<dbReference type="PANTHER" id="PTHR12606">
    <property type="entry name" value="SENTRIN/SUMO-SPECIFIC PROTEASE"/>
    <property type="match status" value="1"/>
</dbReference>
<dbReference type="GO" id="GO:0005634">
    <property type="term" value="C:nucleus"/>
    <property type="evidence" value="ECO:0007669"/>
    <property type="project" value="TreeGrafter"/>
</dbReference>
<keyword evidence="3" id="KW-0833">Ubl conjugation pathway</keyword>
<dbReference type="Gene3D" id="3.40.395.10">
    <property type="entry name" value="Adenoviral Proteinase, Chain A"/>
    <property type="match status" value="1"/>
</dbReference>
<keyword evidence="5" id="KW-0788">Thiol protease</keyword>
<dbReference type="Pfam" id="PF02902">
    <property type="entry name" value="Peptidase_C48"/>
    <property type="match status" value="1"/>
</dbReference>
<dbReference type="PANTHER" id="PTHR12606:SF1">
    <property type="entry name" value="UBIQUITIN-LIKE-SPECIFIC PROTEASE 1A"/>
    <property type="match status" value="1"/>
</dbReference>
<keyword evidence="4" id="KW-0378">Hydrolase</keyword>
<feature type="compositionally biased region" description="Basic and acidic residues" evidence="6">
    <location>
        <begin position="53"/>
        <end position="64"/>
    </location>
</feature>